<dbReference type="SMART" id="SM00966">
    <property type="entry name" value="SpoVT_AbrB"/>
    <property type="match status" value="1"/>
</dbReference>
<proteinExistence type="predicted"/>
<dbReference type="InterPro" id="IPR037914">
    <property type="entry name" value="SpoVT-AbrB_sf"/>
</dbReference>
<organism evidence="2 3">
    <name type="scientific">Candidatus Roizmanbacteria bacterium RIFCSPHIGHO2_01_FULL_39_24</name>
    <dbReference type="NCBI Taxonomy" id="1802032"/>
    <lineage>
        <taxon>Bacteria</taxon>
        <taxon>Candidatus Roizmaniibacteriota</taxon>
    </lineage>
</organism>
<accession>A0A1F7GL60</accession>
<dbReference type="Proteomes" id="UP000176850">
    <property type="component" value="Unassembled WGS sequence"/>
</dbReference>
<dbReference type="Gene3D" id="2.10.260.10">
    <property type="match status" value="1"/>
</dbReference>
<dbReference type="AlphaFoldDB" id="A0A1F7GL60"/>
<sequence length="83" mass="9247">MYTSVRISSKRQVTIPAAVYSLLGLSQGDKLVVEVKNNTLTLSKAQLLLDTVAGSVQLPRKYKKKSLNYIIKKSKQVYFQGTV</sequence>
<comment type="caution">
    <text evidence="2">The sequence shown here is derived from an EMBL/GenBank/DDBJ whole genome shotgun (WGS) entry which is preliminary data.</text>
</comment>
<name>A0A1F7GL60_9BACT</name>
<dbReference type="EMBL" id="MFZH01000009">
    <property type="protein sequence ID" value="OGK19554.1"/>
    <property type="molecule type" value="Genomic_DNA"/>
</dbReference>
<dbReference type="NCBIfam" id="TIGR01439">
    <property type="entry name" value="lp_hng_hel_AbrB"/>
    <property type="match status" value="1"/>
</dbReference>
<reference evidence="2 3" key="1">
    <citation type="journal article" date="2016" name="Nat. Commun.">
        <title>Thousands of microbial genomes shed light on interconnected biogeochemical processes in an aquifer system.</title>
        <authorList>
            <person name="Anantharaman K."/>
            <person name="Brown C.T."/>
            <person name="Hug L.A."/>
            <person name="Sharon I."/>
            <person name="Castelle C.J."/>
            <person name="Probst A.J."/>
            <person name="Thomas B.C."/>
            <person name="Singh A."/>
            <person name="Wilkins M.J."/>
            <person name="Karaoz U."/>
            <person name="Brodie E.L."/>
            <person name="Williams K.H."/>
            <person name="Hubbard S.S."/>
            <person name="Banfield J.F."/>
        </authorList>
    </citation>
    <scope>NUCLEOTIDE SEQUENCE [LARGE SCALE GENOMIC DNA]</scope>
</reference>
<protein>
    <recommendedName>
        <fullName evidence="1">SpoVT-AbrB domain-containing protein</fullName>
    </recommendedName>
</protein>
<evidence type="ECO:0000313" key="3">
    <source>
        <dbReference type="Proteomes" id="UP000176850"/>
    </source>
</evidence>
<gene>
    <name evidence="2" type="ORF">A2799_00245</name>
</gene>
<feature type="domain" description="SpoVT-AbrB" evidence="1">
    <location>
        <begin position="5"/>
        <end position="50"/>
    </location>
</feature>
<evidence type="ECO:0000313" key="2">
    <source>
        <dbReference type="EMBL" id="OGK19554.1"/>
    </source>
</evidence>
<dbReference type="InterPro" id="IPR007159">
    <property type="entry name" value="SpoVT-AbrB_dom"/>
</dbReference>
<dbReference type="GO" id="GO:0003677">
    <property type="term" value="F:DNA binding"/>
    <property type="evidence" value="ECO:0007669"/>
    <property type="project" value="InterPro"/>
</dbReference>
<dbReference type="Pfam" id="PF04014">
    <property type="entry name" value="MazE_antitoxin"/>
    <property type="match status" value="1"/>
</dbReference>
<dbReference type="SUPFAM" id="SSF89447">
    <property type="entry name" value="AbrB/MazE/MraZ-like"/>
    <property type="match status" value="1"/>
</dbReference>
<evidence type="ECO:0000259" key="1">
    <source>
        <dbReference type="SMART" id="SM00966"/>
    </source>
</evidence>